<evidence type="ECO:0000256" key="3">
    <source>
        <dbReference type="ARBA" id="ARBA00022741"/>
    </source>
</evidence>
<feature type="transmembrane region" description="Helical" evidence="7">
    <location>
        <begin position="6"/>
        <end position="27"/>
    </location>
</feature>
<dbReference type="InterPro" id="IPR036890">
    <property type="entry name" value="HATPase_C_sf"/>
</dbReference>
<dbReference type="GO" id="GO:0000155">
    <property type="term" value="F:phosphorelay sensor kinase activity"/>
    <property type="evidence" value="ECO:0007669"/>
    <property type="project" value="InterPro"/>
</dbReference>
<dbReference type="GO" id="GO:0042802">
    <property type="term" value="F:identical protein binding"/>
    <property type="evidence" value="ECO:0007669"/>
    <property type="project" value="TreeGrafter"/>
</dbReference>
<dbReference type="EMBL" id="CP016808">
    <property type="protein sequence ID" value="ANY68268.1"/>
    <property type="molecule type" value="Genomic_DNA"/>
</dbReference>
<keyword evidence="2" id="KW-0808">Transferase</keyword>
<dbReference type="RefSeq" id="WP_056030269.1">
    <property type="nucleotide sequence ID" value="NZ_CP016808.1"/>
</dbReference>
<evidence type="ECO:0000256" key="7">
    <source>
        <dbReference type="SAM" id="Phobius"/>
    </source>
</evidence>
<keyword evidence="7" id="KW-0812">Transmembrane</keyword>
<organism evidence="9">
    <name type="scientific">Paenibacillus sp. BIHB 4019</name>
    <dbReference type="NCBI Taxonomy" id="1870819"/>
    <lineage>
        <taxon>Bacteria</taxon>
        <taxon>Bacillati</taxon>
        <taxon>Bacillota</taxon>
        <taxon>Bacilli</taxon>
        <taxon>Bacillales</taxon>
        <taxon>Paenibacillaceae</taxon>
        <taxon>Paenibacillus</taxon>
    </lineage>
</organism>
<dbReference type="PANTHER" id="PTHR40448:SF1">
    <property type="entry name" value="TWO-COMPONENT SENSOR HISTIDINE KINASE"/>
    <property type="match status" value="1"/>
</dbReference>
<dbReference type="Pfam" id="PF14689">
    <property type="entry name" value="SPOB_a"/>
    <property type="match status" value="1"/>
</dbReference>
<accession>A0A1B2DKN0</accession>
<protein>
    <submittedName>
        <fullName evidence="9">Histidine kinase</fullName>
    </submittedName>
</protein>
<dbReference type="PANTHER" id="PTHR40448">
    <property type="entry name" value="TWO-COMPONENT SENSOR HISTIDINE KINASE"/>
    <property type="match status" value="1"/>
</dbReference>
<dbReference type="Pfam" id="PF14501">
    <property type="entry name" value="HATPase_c_5"/>
    <property type="match status" value="1"/>
</dbReference>
<keyword evidence="1" id="KW-0597">Phosphoprotein</keyword>
<proteinExistence type="predicted"/>
<dbReference type="SUPFAM" id="SSF55890">
    <property type="entry name" value="Sporulation response regulatory protein Spo0B"/>
    <property type="match status" value="1"/>
</dbReference>
<dbReference type="GO" id="GO:0005524">
    <property type="term" value="F:ATP binding"/>
    <property type="evidence" value="ECO:0007669"/>
    <property type="project" value="UniProtKB-KW"/>
</dbReference>
<name>A0A1B2DKN0_9BACL</name>
<dbReference type="AlphaFoldDB" id="A0A1B2DKN0"/>
<keyword evidence="6" id="KW-0902">Two-component regulatory system</keyword>
<dbReference type="InterPro" id="IPR039506">
    <property type="entry name" value="SPOB_a"/>
</dbReference>
<dbReference type="SMART" id="SM00387">
    <property type="entry name" value="HATPase_c"/>
    <property type="match status" value="1"/>
</dbReference>
<dbReference type="Gene3D" id="1.10.287.130">
    <property type="match status" value="1"/>
</dbReference>
<dbReference type="InterPro" id="IPR032834">
    <property type="entry name" value="NatK-like_C"/>
</dbReference>
<dbReference type="InterPro" id="IPR016120">
    <property type="entry name" value="Sig_transdc_His_kin_SpoOB"/>
</dbReference>
<gene>
    <name evidence="9" type="ORF">BBD42_18640</name>
</gene>
<dbReference type="InterPro" id="IPR003594">
    <property type="entry name" value="HATPase_dom"/>
</dbReference>
<dbReference type="InterPro" id="IPR005467">
    <property type="entry name" value="His_kinase_dom"/>
</dbReference>
<sequence>MQRNIWFMAISVIVVIILLNNTAYYFLTKESLEDALNREVAAVARQIEFSVEQSRLGAERYQDLIGDELRVVSIAAQYALDPDVDKVTNEQLVELSAKLGVNHITLLKRVKDDILLYKSSDKTQLGKSTKSWDPWFIVFNQLFDQRNVEIDWLGKSLPNFWSGPFEVASTDPGSIYKWGYYFDGTTNYITDPYVSYTKLAEYEELTGVDSLIKKTIASNKALLEVTVLNPETFAKGPFETVHPNGDVQEHILQQPILYGSYNYVADSDVANVSKAFNTKQNVTVDEVVGGKHVFKMFIPVFTEDKGLNIVDENGVPMDSYVLTLVSDYQVIRDQMSTQLLNIAIIIVLVTALSLVTAGVVMNYYRRSRDNAVQVTQQTYVDEINQMFQSIRAQRHDFLNHVQTIHSLAELNKHEELIAYTKELTGEIRQMNDIINIGNPAIAALIRSKTSQAESYRIMFECTFTSFDKLEMGVKTLDLNRILGNLIDNAFDETMRYPESMRVVELQGLQRNGFLEFTITNTCEDAEKVAAMPLFQAGYSTKGDQDHQGLGLSIVKSIVDKYKGTIDIYADGPDRLTFFITIPHKI</sequence>
<dbReference type="PROSITE" id="PS50109">
    <property type="entry name" value="HIS_KIN"/>
    <property type="match status" value="1"/>
</dbReference>
<evidence type="ECO:0000256" key="2">
    <source>
        <dbReference type="ARBA" id="ARBA00022679"/>
    </source>
</evidence>
<feature type="domain" description="Histidine kinase" evidence="8">
    <location>
        <begin position="478"/>
        <end position="585"/>
    </location>
</feature>
<evidence type="ECO:0000256" key="5">
    <source>
        <dbReference type="ARBA" id="ARBA00022840"/>
    </source>
</evidence>
<evidence type="ECO:0000313" key="9">
    <source>
        <dbReference type="EMBL" id="ANY68268.1"/>
    </source>
</evidence>
<feature type="transmembrane region" description="Helical" evidence="7">
    <location>
        <begin position="339"/>
        <end position="364"/>
    </location>
</feature>
<evidence type="ECO:0000259" key="8">
    <source>
        <dbReference type="PROSITE" id="PS50109"/>
    </source>
</evidence>
<evidence type="ECO:0000256" key="1">
    <source>
        <dbReference type="ARBA" id="ARBA00022553"/>
    </source>
</evidence>
<dbReference type="Gene3D" id="3.30.565.10">
    <property type="entry name" value="Histidine kinase-like ATPase, C-terminal domain"/>
    <property type="match status" value="1"/>
</dbReference>
<keyword evidence="7" id="KW-0472">Membrane</keyword>
<evidence type="ECO:0000256" key="6">
    <source>
        <dbReference type="ARBA" id="ARBA00023012"/>
    </source>
</evidence>
<evidence type="ECO:0000256" key="4">
    <source>
        <dbReference type="ARBA" id="ARBA00022777"/>
    </source>
</evidence>
<keyword evidence="3" id="KW-0547">Nucleotide-binding</keyword>
<keyword evidence="4 9" id="KW-0418">Kinase</keyword>
<keyword evidence="7" id="KW-1133">Transmembrane helix</keyword>
<reference evidence="9" key="1">
    <citation type="submission" date="2016-08" db="EMBL/GenBank/DDBJ databases">
        <title>Complete Genome Seqeunce of Paenibacillus sp. BIHB 4019 from tea rhizoplane.</title>
        <authorList>
            <person name="Thakur R."/>
            <person name="Swarnkar M.K."/>
            <person name="Gulati A."/>
        </authorList>
    </citation>
    <scope>NUCLEOTIDE SEQUENCE [LARGE SCALE GENOMIC DNA]</scope>
    <source>
        <strain evidence="9">BIHB4019</strain>
    </source>
</reference>
<dbReference type="SUPFAM" id="SSF55874">
    <property type="entry name" value="ATPase domain of HSP90 chaperone/DNA topoisomerase II/histidine kinase"/>
    <property type="match status" value="1"/>
</dbReference>
<keyword evidence="5" id="KW-0067">ATP-binding</keyword>